<dbReference type="EMBL" id="JAAAIP010000004">
    <property type="protein sequence ID" value="KAG0330308.1"/>
    <property type="molecule type" value="Genomic_DNA"/>
</dbReference>
<dbReference type="Pfam" id="PF25267">
    <property type="entry name" value="TANGO6_N"/>
    <property type="match status" value="1"/>
</dbReference>
<protein>
    <submittedName>
        <fullName evidence="7">Transmembrane and coiled-coil domains-containing protein 7</fullName>
    </submittedName>
</protein>
<dbReference type="InterPro" id="IPR057347">
    <property type="entry name" value="TANGO6_N"/>
</dbReference>
<evidence type="ECO:0000313" key="7">
    <source>
        <dbReference type="EMBL" id="KAG0330301.1"/>
    </source>
</evidence>
<keyword evidence="7" id="KW-0812">Transmembrane</keyword>
<evidence type="ECO:0000313" key="8">
    <source>
        <dbReference type="EMBL" id="KAG0330308.1"/>
    </source>
</evidence>
<accession>A0A9P6RZ46</accession>
<feature type="compositionally biased region" description="Basic residues" evidence="2">
    <location>
        <begin position="1098"/>
        <end position="1109"/>
    </location>
</feature>
<dbReference type="SUPFAM" id="SSF48371">
    <property type="entry name" value="ARM repeat"/>
    <property type="match status" value="1"/>
</dbReference>
<dbReference type="InterPro" id="IPR057407">
    <property type="entry name" value="HEAT_TANGO6"/>
</dbReference>
<dbReference type="Pfam" id="PF23565">
    <property type="entry name" value="ARM_TANGO6"/>
    <property type="match status" value="1"/>
</dbReference>
<feature type="region of interest" description="Disordered" evidence="2">
    <location>
        <begin position="1095"/>
        <end position="1139"/>
    </location>
</feature>
<reference evidence="7" key="1">
    <citation type="journal article" date="2020" name="Fungal Divers.">
        <title>Resolving the Mortierellaceae phylogeny through synthesis of multi-gene phylogenetics and phylogenomics.</title>
        <authorList>
            <person name="Vandepol N."/>
            <person name="Liber J."/>
            <person name="Desiro A."/>
            <person name="Na H."/>
            <person name="Kennedy M."/>
            <person name="Barry K."/>
            <person name="Grigoriev I.V."/>
            <person name="Miller A.N."/>
            <person name="O'Donnell K."/>
            <person name="Stajich J.E."/>
            <person name="Bonito G."/>
        </authorList>
    </citation>
    <scope>NUCLEOTIDE SEQUENCE</scope>
    <source>
        <strain evidence="7">REB-010B</strain>
    </source>
</reference>
<feature type="compositionally biased region" description="Acidic residues" evidence="2">
    <location>
        <begin position="1124"/>
        <end position="1139"/>
    </location>
</feature>
<feature type="domain" description="TANGO6 HEAT repeat" evidence="5">
    <location>
        <begin position="424"/>
        <end position="723"/>
    </location>
</feature>
<feature type="domain" description="RNA polymerase II assembly factor Rtp1 C-terminal" evidence="4">
    <location>
        <begin position="923"/>
        <end position="1042"/>
    </location>
</feature>
<dbReference type="Pfam" id="PF10363">
    <property type="entry name" value="RTP1_C1"/>
    <property type="match status" value="1"/>
</dbReference>
<dbReference type="PANTHER" id="PTHR20959">
    <property type="entry name" value="TRANSPORT AND GOLGI ORGANIZATION PROTEIN 6 FAMILY MEMBER"/>
    <property type="match status" value="1"/>
</dbReference>
<keyword evidence="9" id="KW-1185">Reference proteome</keyword>
<dbReference type="Proteomes" id="UP000738325">
    <property type="component" value="Unassembled WGS sequence"/>
</dbReference>
<dbReference type="GO" id="GO:0009306">
    <property type="term" value="P:protein secretion"/>
    <property type="evidence" value="ECO:0007669"/>
    <property type="project" value="TreeGrafter"/>
</dbReference>
<comment type="caution">
    <text evidence="7">The sequence shown here is derived from an EMBL/GenBank/DDBJ whole genome shotgun (WGS) entry which is preliminary data.</text>
</comment>
<feature type="compositionally biased region" description="Polar residues" evidence="2">
    <location>
        <begin position="101"/>
        <end position="114"/>
    </location>
</feature>
<dbReference type="InterPro" id="IPR011989">
    <property type="entry name" value="ARM-like"/>
</dbReference>
<dbReference type="OrthoDB" id="39591at2759"/>
<evidence type="ECO:0000259" key="6">
    <source>
        <dbReference type="Pfam" id="PF25267"/>
    </source>
</evidence>
<evidence type="ECO:0000259" key="3">
    <source>
        <dbReference type="Pfam" id="PF10304"/>
    </source>
</evidence>
<keyword evidence="7" id="KW-0472">Membrane</keyword>
<evidence type="ECO:0000256" key="1">
    <source>
        <dbReference type="ARBA" id="ARBA00005724"/>
    </source>
</evidence>
<dbReference type="EMBL" id="JAAAIP010000004">
    <property type="protein sequence ID" value="KAG0330301.1"/>
    <property type="molecule type" value="Genomic_DNA"/>
</dbReference>
<dbReference type="InterPro" id="IPR039600">
    <property type="entry name" value="TANGO6/Rtp1"/>
</dbReference>
<dbReference type="InterPro" id="IPR019414">
    <property type="entry name" value="Rtp1_C2"/>
</dbReference>
<feature type="domain" description="RNA polymerase II assembly factor Rtp1 C-terminal" evidence="3">
    <location>
        <begin position="1221"/>
        <end position="1249"/>
    </location>
</feature>
<comment type="similarity">
    <text evidence="1">Belongs to the Tango6 family.</text>
</comment>
<dbReference type="Pfam" id="PF10304">
    <property type="entry name" value="RTP1_C2"/>
    <property type="match status" value="1"/>
</dbReference>
<dbReference type="PANTHER" id="PTHR20959:SF1">
    <property type="entry name" value="TRANSPORT AND GOLGI ORGANIZATION PROTEIN 6 HOMOLOG"/>
    <property type="match status" value="1"/>
</dbReference>
<proteinExistence type="inferred from homology"/>
<dbReference type="InterPro" id="IPR016024">
    <property type="entry name" value="ARM-type_fold"/>
</dbReference>
<feature type="region of interest" description="Disordered" evidence="2">
    <location>
        <begin position="94"/>
        <end position="114"/>
    </location>
</feature>
<evidence type="ECO:0000259" key="4">
    <source>
        <dbReference type="Pfam" id="PF10363"/>
    </source>
</evidence>
<name>A0A9P6RZ46_9FUNG</name>
<dbReference type="Gene3D" id="1.25.10.10">
    <property type="entry name" value="Leucine-rich Repeat Variant"/>
    <property type="match status" value="1"/>
</dbReference>
<evidence type="ECO:0000313" key="9">
    <source>
        <dbReference type="Proteomes" id="UP000738325"/>
    </source>
</evidence>
<evidence type="ECO:0000259" key="5">
    <source>
        <dbReference type="Pfam" id="PF23565"/>
    </source>
</evidence>
<feature type="domain" description="TANGO6 N-terminal" evidence="6">
    <location>
        <begin position="159"/>
        <end position="277"/>
    </location>
</feature>
<gene>
    <name evidence="7" type="primary">TMCO7_1</name>
    <name evidence="8" type="synonym">TMCO7_2</name>
    <name evidence="7" type="ORF">BGZ99_005994</name>
    <name evidence="8" type="ORF">BGZ99_006001</name>
</gene>
<evidence type="ECO:0000256" key="2">
    <source>
        <dbReference type="SAM" id="MobiDB-lite"/>
    </source>
</evidence>
<organism evidence="7 9">
    <name type="scientific">Dissophora globulifera</name>
    <dbReference type="NCBI Taxonomy" id="979702"/>
    <lineage>
        <taxon>Eukaryota</taxon>
        <taxon>Fungi</taxon>
        <taxon>Fungi incertae sedis</taxon>
        <taxon>Mucoromycota</taxon>
        <taxon>Mortierellomycotina</taxon>
        <taxon>Mortierellomycetes</taxon>
        <taxon>Mortierellales</taxon>
        <taxon>Mortierellaceae</taxon>
        <taxon>Dissophora</taxon>
    </lineage>
</organism>
<dbReference type="InterPro" id="IPR019451">
    <property type="entry name" value="Rtp1_C1"/>
</dbReference>
<sequence>MEPDLEIDTGLPVTMQQISPMIAAVVEDDKDTSNPINGDLAQSSVQTLEKALKSKLRMVFALVGERVDMQNVDPVIRQRLLDLATLRSMELDQEAEADISAPSQGKTGLSSDDRLTSNSEFELTAPNKESQPQSSQHDVRTEFVLESVKLLLNDPTNDKELLGLMDQRMIYTMLEIIVCWGIYPRLLPGIGVPLNRRVRSNIIQTDIYSFSAKNTMDTPIDPAQSAYILWTIVEPLARITVAYSSNERTRFTILGNILASRHTPDLYAALLQLAYQALPISKDAPLVPLSETRATAPAIVSDAPQRATKITPGNLLIKTSRLPAEDDVIPTQKQTTLRQTAPQSNLQQTATQQAKAFGDKDNLVRSQLLQLKEDSSKLFHDLFWSTEAARSLESLTMLLSASSPLHPTPTWFKSVSGRFLSQILLCPGGVRVVLEYMLGGAETVKLDQLERVARLVSSVPEQMSSVQEYYRYVCPELLEILNMNLRVANPDQEHSSAGLKSRVTPPSPQLVQTATFVVGRLLTKNPVICQVEIIARSVEPLWKWGTRASRRAPVAADTVPYTTDRKTSILEEMDEDSDRRDSDLDPLVASEYDVTKSVMFLHSFLVGNEPSPPLFQAFLAQAVLGLYQLYEFLTQTRSVMRETVKEILVIYLRILDPSETLEVLKSIVMRRRQPVPTSKPWQNLVAHDGRKIADLVEMGSFGECFFAPGPTGGAVLRRRRVSDRNAATQLELDVDIFLDFLGDLDAAGREGEVLGDLYMYLLDEYQARKSHGANDVSPRRMLTILQLILSMTQKLGPSIMSKVTQIIQLANNILDHRLSEDTDLADGNDEDAEEAEIEILGLVLTLLSAILTENEHLSQQDRHLLSLTLLHLKQLSDHPLIEIRRVAHDLQTLIPSRLTDNSASGETNTAQKTEMEVEVEKYASALAALQDSLLPVRAHGLHILREMILAKSIVFMRSTRDSGAERELDHALDIFVQHVQEPDSFIYLNAVKGLAALTDAHGPEILKKLMRIYANEDGKQTLDTRLRIGEALVQTVQRCGEALGGYLDALLPRLYKVMNTAVDKGVLEARNEERQKLVEKAKALRASEALLTPQERQRKWKAQQKRRKNTTLNPQDAHQRDGDGGSEGDEEEEEEEEDAIMDEAAVLRSSALTILATAAESSPMALLPEMRFLVDWMLSILDLDQQTEVRRAATLVLVLLFRALGGNTLYRIEGDQLKRAYRTLRYVEQVDDDPLSRTQARAGIADLDAIVRIEMRSDNSGAHRSATLRSGSLTGAVSSIAL</sequence>